<gene>
    <name evidence="1" type="ORF">TCIL3000_0_54080</name>
</gene>
<evidence type="ECO:0000313" key="1">
    <source>
        <dbReference type="EMBL" id="CCD14830.1"/>
    </source>
</evidence>
<dbReference type="Proteomes" id="UP000000702">
    <property type="component" value="Unassembled WGS sequence"/>
</dbReference>
<reference evidence="2" key="1">
    <citation type="submission" date="2011-07" db="EMBL/GenBank/DDBJ databases">
        <title>Divergent evolution of antigenic variation in African trypanosomes.</title>
        <authorList>
            <person name="Jackson A.P."/>
            <person name="Berry A."/>
            <person name="Allison H.C."/>
            <person name="Burton P."/>
            <person name="Anderson J."/>
            <person name="Aslett M."/>
            <person name="Brown R."/>
            <person name="Corton N."/>
            <person name="Harris D."/>
            <person name="Hauser H."/>
            <person name="Gamble J."/>
            <person name="Gilderthorp R."/>
            <person name="McQuillan J."/>
            <person name="Quail M.A."/>
            <person name="Sanders M."/>
            <person name="Van Tonder A."/>
            <person name="Ginger M.L."/>
            <person name="Donelson J.E."/>
            <person name="Field M.C."/>
            <person name="Barry J.D."/>
            <person name="Berriman M."/>
            <person name="Hertz-Fowler C."/>
        </authorList>
    </citation>
    <scope>NUCLEOTIDE SEQUENCE [LARGE SCALE GENOMIC DNA]</scope>
    <source>
        <strain evidence="2">IL3000</strain>
    </source>
</reference>
<feature type="non-terminal residue" evidence="1">
    <location>
        <position position="173"/>
    </location>
</feature>
<proteinExistence type="predicted"/>
<organism evidence="1 2">
    <name type="scientific">Trypanosoma congolense (strain IL3000)</name>
    <dbReference type="NCBI Taxonomy" id="1068625"/>
    <lineage>
        <taxon>Eukaryota</taxon>
        <taxon>Discoba</taxon>
        <taxon>Euglenozoa</taxon>
        <taxon>Kinetoplastea</taxon>
        <taxon>Metakinetoplastina</taxon>
        <taxon>Trypanosomatida</taxon>
        <taxon>Trypanosomatidae</taxon>
        <taxon>Trypanosoma</taxon>
        <taxon>Nannomonas</taxon>
    </lineage>
</organism>
<keyword evidence="2" id="KW-1185">Reference proteome</keyword>
<dbReference type="AlphaFoldDB" id="F9WC38"/>
<protein>
    <submittedName>
        <fullName evidence="1">WGS project CAEQ00000000 data, annotated contig 2180</fullName>
    </submittedName>
</protein>
<name>F9WC38_TRYCI</name>
<evidence type="ECO:0000313" key="2">
    <source>
        <dbReference type="Proteomes" id="UP000000702"/>
    </source>
</evidence>
<comment type="caution">
    <text evidence="1">The sequence shown here is derived from an EMBL/GenBank/DDBJ whole genome shotgun (WGS) entry which is preliminary data.</text>
</comment>
<dbReference type="EMBL" id="CAEQ01001663">
    <property type="protein sequence ID" value="CCD14830.1"/>
    <property type="molecule type" value="Genomic_DNA"/>
</dbReference>
<dbReference type="VEuPathDB" id="TriTrypDB:TcIL3000_0_54080"/>
<accession>F9WC38</accession>
<reference evidence="1 2" key="2">
    <citation type="journal article" date="2012" name="Proc. Natl. Acad. Sci. U.S.A.">
        <title>Antigenic diversity is generated by distinct evolutionary mechanisms in African trypanosome species.</title>
        <authorList>
            <person name="Jackson A.P."/>
            <person name="Berry A."/>
            <person name="Aslett M."/>
            <person name="Allison H.C."/>
            <person name="Burton P."/>
            <person name="Vavrova-Anderson J."/>
            <person name="Brown R."/>
            <person name="Browne H."/>
            <person name="Corton N."/>
            <person name="Hauser H."/>
            <person name="Gamble J."/>
            <person name="Gilderthorp R."/>
            <person name="Marcello L."/>
            <person name="McQuillan J."/>
            <person name="Otto T.D."/>
            <person name="Quail M.A."/>
            <person name="Sanders M.J."/>
            <person name="van Tonder A."/>
            <person name="Ginger M.L."/>
            <person name="Field M.C."/>
            <person name="Barry J.D."/>
            <person name="Hertz-Fowler C."/>
            <person name="Berriman M."/>
        </authorList>
    </citation>
    <scope>NUCLEOTIDE SEQUENCE [LARGE SCALE GENOMIC DNA]</scope>
    <source>
        <strain evidence="1 2">IL3000</strain>
    </source>
</reference>
<sequence>MENWKPRRMGNGIMVMVMSMPVVKEWVWGSVEDHNEGYSFNGSEPDALCAVFQASADLWNASRNSDRRLTKGVEKYLGQALFGNTGSRKLETTTDALPKDYNNHKISRCGVLCGTYKYREQAHYPGQYTPMTSCVSARRGNRGEPFYGYWFFELIFEDTGFQALWKKKSGYGR</sequence>